<gene>
    <name evidence="1" type="ORF">HMPREF0673_02019</name>
</gene>
<organism evidence="1 2">
    <name type="scientific">Leyella stercorea DSM 18206</name>
    <dbReference type="NCBI Taxonomy" id="1002367"/>
    <lineage>
        <taxon>Bacteria</taxon>
        <taxon>Pseudomonadati</taxon>
        <taxon>Bacteroidota</taxon>
        <taxon>Bacteroidia</taxon>
        <taxon>Bacteroidales</taxon>
        <taxon>Prevotellaceae</taxon>
        <taxon>Leyella</taxon>
    </lineage>
</organism>
<evidence type="ECO:0000313" key="2">
    <source>
        <dbReference type="Proteomes" id="UP000004407"/>
    </source>
</evidence>
<name>G6AZF5_9BACT</name>
<dbReference type="PATRIC" id="fig|1002367.3.peg.1645"/>
<comment type="caution">
    <text evidence="1">The sequence shown here is derived from an EMBL/GenBank/DDBJ whole genome shotgun (WGS) entry which is preliminary data.</text>
</comment>
<sequence>MEKEYVLQIAQTIKEQLVGITPAPVIMSWGITEFAATIYRDLPALRIKLNGRLHTGYVMIVLNGSDYYEVYLLSGSATECVSKEVCFDELGNVIDRAVESGTDQAEYEEFCRQQLGKLLSGQTA</sequence>
<dbReference type="EMBL" id="AFZZ01000172">
    <property type="protein sequence ID" value="EHJ38537.1"/>
    <property type="molecule type" value="Genomic_DNA"/>
</dbReference>
<protein>
    <submittedName>
        <fullName evidence="1">Uncharacterized protein</fullName>
    </submittedName>
</protein>
<dbReference type="GeneID" id="78337585"/>
<dbReference type="AlphaFoldDB" id="G6AZF5"/>
<dbReference type="HOGENOM" id="CLU_167381_0_0_10"/>
<accession>G6AZF5</accession>
<dbReference type="RefSeq" id="WP_007901108.1">
    <property type="nucleotide sequence ID" value="NZ_JH379444.1"/>
</dbReference>
<proteinExistence type="predicted"/>
<dbReference type="Proteomes" id="UP000004407">
    <property type="component" value="Unassembled WGS sequence"/>
</dbReference>
<evidence type="ECO:0000313" key="1">
    <source>
        <dbReference type="EMBL" id="EHJ38537.1"/>
    </source>
</evidence>
<reference evidence="1 2" key="1">
    <citation type="submission" date="2011-08" db="EMBL/GenBank/DDBJ databases">
        <authorList>
            <person name="Weinstock G."/>
            <person name="Sodergren E."/>
            <person name="Clifton S."/>
            <person name="Fulton L."/>
            <person name="Fulton B."/>
            <person name="Courtney L."/>
            <person name="Fronick C."/>
            <person name="Harrison M."/>
            <person name="Strong C."/>
            <person name="Farmer C."/>
            <person name="Delahaunty K."/>
            <person name="Markovic C."/>
            <person name="Hall O."/>
            <person name="Minx P."/>
            <person name="Tomlinson C."/>
            <person name="Mitreva M."/>
            <person name="Hou S."/>
            <person name="Chen J."/>
            <person name="Wollam A."/>
            <person name="Pepin K.H."/>
            <person name="Johnson M."/>
            <person name="Bhonagiri V."/>
            <person name="Zhang X."/>
            <person name="Suruliraj S."/>
            <person name="Warren W."/>
            <person name="Chinwalla A."/>
            <person name="Mardis E.R."/>
            <person name="Wilson R.K."/>
        </authorList>
    </citation>
    <scope>NUCLEOTIDE SEQUENCE [LARGE SCALE GENOMIC DNA]</scope>
    <source>
        <strain evidence="1 2">DSM 18206</strain>
    </source>
</reference>
<dbReference type="eggNOG" id="ENOG50335ST">
    <property type="taxonomic scope" value="Bacteria"/>
</dbReference>